<sequence>MKITPNARKPKAMIWKKMFVAVWNKLPHGFRMRIIGDSQSSDLEF</sequence>
<dbReference type="AlphaFoldDB" id="T0GI40"/>
<proteinExistence type="predicted"/>
<protein>
    <submittedName>
        <fullName evidence="1">Uncharacterized protein</fullName>
    </submittedName>
</protein>
<gene>
    <name evidence="1" type="ORF">LEP1GSC050_2764</name>
</gene>
<reference evidence="1" key="1">
    <citation type="submission" date="2013-05" db="EMBL/GenBank/DDBJ databases">
        <authorList>
            <person name="Harkins D.M."/>
            <person name="Durkin A.S."/>
            <person name="Brinkac L.M."/>
            <person name="Haft D.H."/>
            <person name="Selengut J.D."/>
            <person name="Sanka R."/>
            <person name="DePew J."/>
            <person name="Purushe J."/>
            <person name="Hartskeerl R.A."/>
            <person name="Ahmed A."/>
            <person name="van der Linden H."/>
            <person name="Goris M.G.A."/>
            <person name="Vinetz J.M."/>
            <person name="Sutton G.G."/>
            <person name="Nierman W.C."/>
            <person name="Fouts D.E."/>
        </authorList>
    </citation>
    <scope>NUCLEOTIDE SEQUENCE [LARGE SCALE GENOMIC DNA]</scope>
    <source>
        <strain evidence="1">5399</strain>
    </source>
</reference>
<evidence type="ECO:0000313" key="1">
    <source>
        <dbReference type="EMBL" id="EQA45058.1"/>
    </source>
</evidence>
<evidence type="ECO:0000313" key="2">
    <source>
        <dbReference type="Proteomes" id="UP000015454"/>
    </source>
</evidence>
<dbReference type="Proteomes" id="UP000015454">
    <property type="component" value="Unassembled WGS sequence"/>
</dbReference>
<comment type="caution">
    <text evidence="1">The sequence shown here is derived from an EMBL/GenBank/DDBJ whole genome shotgun (WGS) entry which is preliminary data.</text>
</comment>
<organism evidence="1 2">
    <name type="scientific">Leptospira broomii serovar Hurstbridge str. 5399</name>
    <dbReference type="NCBI Taxonomy" id="1049789"/>
    <lineage>
        <taxon>Bacteria</taxon>
        <taxon>Pseudomonadati</taxon>
        <taxon>Spirochaetota</taxon>
        <taxon>Spirochaetia</taxon>
        <taxon>Leptospirales</taxon>
        <taxon>Leptospiraceae</taxon>
        <taxon>Leptospira</taxon>
    </lineage>
</organism>
<dbReference type="EMBL" id="AHMO02000008">
    <property type="protein sequence ID" value="EQA45058.1"/>
    <property type="molecule type" value="Genomic_DNA"/>
</dbReference>
<keyword evidence="2" id="KW-1185">Reference proteome</keyword>
<name>T0GI40_9LEPT</name>
<accession>T0GI40</accession>